<evidence type="ECO:0000259" key="3">
    <source>
        <dbReference type="Pfam" id="PF12051"/>
    </source>
</evidence>
<dbReference type="OrthoDB" id="2140105at2759"/>
<feature type="transmembrane region" description="Helical" evidence="2">
    <location>
        <begin position="570"/>
        <end position="592"/>
    </location>
</feature>
<proteinExistence type="predicted"/>
<comment type="caution">
    <text evidence="4">The sequence shown here is derived from an EMBL/GenBank/DDBJ whole genome shotgun (WGS) entry which is preliminary data.</text>
</comment>
<evidence type="ECO:0000313" key="4">
    <source>
        <dbReference type="EMBL" id="KAG7194954.1"/>
    </source>
</evidence>
<dbReference type="AlphaFoldDB" id="A0A9P8AJJ8"/>
<protein>
    <recommendedName>
        <fullName evidence="3">DUF3533 domain-containing protein</fullName>
    </recommendedName>
</protein>
<keyword evidence="2" id="KW-0812">Transmembrane</keyword>
<organism evidence="4 5">
    <name type="scientific">Scheffersomyces spartinae</name>
    <dbReference type="NCBI Taxonomy" id="45513"/>
    <lineage>
        <taxon>Eukaryota</taxon>
        <taxon>Fungi</taxon>
        <taxon>Dikarya</taxon>
        <taxon>Ascomycota</taxon>
        <taxon>Saccharomycotina</taxon>
        <taxon>Pichiomycetes</taxon>
        <taxon>Debaryomycetaceae</taxon>
        <taxon>Scheffersomyces</taxon>
    </lineage>
</organism>
<evidence type="ECO:0000256" key="1">
    <source>
        <dbReference type="SAM" id="MobiDB-lite"/>
    </source>
</evidence>
<feature type="region of interest" description="Disordered" evidence="1">
    <location>
        <begin position="1"/>
        <end position="50"/>
    </location>
</feature>
<evidence type="ECO:0000313" key="5">
    <source>
        <dbReference type="Proteomes" id="UP000790833"/>
    </source>
</evidence>
<dbReference type="PANTHER" id="PTHR34814">
    <property type="entry name" value="NITROSOGUANIDINE RESISTANCE PROTEIN SNG1"/>
    <property type="match status" value="1"/>
</dbReference>
<name>A0A9P8AJJ8_9ASCO</name>
<accession>A0A9P8AJJ8</accession>
<dbReference type="Pfam" id="PF12051">
    <property type="entry name" value="DUF3533"/>
    <property type="match status" value="1"/>
</dbReference>
<evidence type="ECO:0000256" key="2">
    <source>
        <dbReference type="SAM" id="Phobius"/>
    </source>
</evidence>
<dbReference type="InterPro" id="IPR053001">
    <property type="entry name" value="MNNG_permease-like"/>
</dbReference>
<feature type="transmembrane region" description="Helical" evidence="2">
    <location>
        <begin position="542"/>
        <end position="564"/>
    </location>
</feature>
<feature type="domain" description="DUF3533" evidence="3">
    <location>
        <begin position="197"/>
        <end position="584"/>
    </location>
</feature>
<feature type="compositionally biased region" description="Low complexity" evidence="1">
    <location>
        <begin position="31"/>
        <end position="47"/>
    </location>
</feature>
<feature type="compositionally biased region" description="Basic and acidic residues" evidence="1">
    <location>
        <begin position="1"/>
        <end position="12"/>
    </location>
</feature>
<feature type="transmembrane region" description="Helical" evidence="2">
    <location>
        <begin position="479"/>
        <end position="499"/>
    </location>
</feature>
<dbReference type="RefSeq" id="XP_043050501.1">
    <property type="nucleotide sequence ID" value="XM_043194750.1"/>
</dbReference>
<keyword evidence="5" id="KW-1185">Reference proteome</keyword>
<dbReference type="EMBL" id="JAHMUF010000005">
    <property type="protein sequence ID" value="KAG7194954.1"/>
    <property type="molecule type" value="Genomic_DNA"/>
</dbReference>
<feature type="transmembrane region" description="Helical" evidence="2">
    <location>
        <begin position="448"/>
        <end position="467"/>
    </location>
</feature>
<sequence length="609" mass="68050">MSETKSSTDEKGISNPSGQENDHDDDAPSASVDSISQITSIDSSAADTQSSLEVKAFVPNPETSSATRRKSSWFGRLSTRTDSFFTTHEEIPPSIALNLIDEDIARDHGDWFGGTGFQRCLTRDKTDVESTLGPLDLPPGELKPDLLNEQPSSLLPPPVRRKSTIATMTQETARKLGFWDEEFQKWRMVMVFSFLKNYVIIILGFTIALSIYWGSFYNRSNYYHRLKFAVILGEDNSSNIPPVLSSTVEALINNVPQLHQYGTFSIVNYTTINAKAAQHNRNITEQVVWEMQHHKYWAIFYIKPNATLNWYTALASATPMDISTSLMSLYISTGNDYNAYNNVVRSIIMAFFSIWYSFVSKSNLTFNMASMLNSTQTETVIENAPGLLTTVPSFELIDLHPVIKQVYQGPLQLGLIYLVTFTFFQYLFSKEIQAFTAQRLKGVQYMIARVAISQAAYVVIGLSYTLLNRAFGINYNHAFGRAGFLVVWGLASLTCSAVGSVVELFGVIAVTFNPAFVGFVLLGNVVVNLTPVVSPPIICNAFYRYGYAMPIYASYKLMLMVYFNTNRSDMGLYIGILCAWVAVTNSLAPFILRYVSKVASRKQAEANKT</sequence>
<feature type="transmembrane region" description="Helical" evidence="2">
    <location>
        <begin position="343"/>
        <end position="359"/>
    </location>
</feature>
<feature type="transmembrane region" description="Helical" evidence="2">
    <location>
        <begin position="505"/>
        <end position="530"/>
    </location>
</feature>
<dbReference type="PANTHER" id="PTHR34814:SF1">
    <property type="entry name" value="NITROSOGUANIDINE RESISTANCE PROTEIN SNG1"/>
    <property type="match status" value="1"/>
</dbReference>
<dbReference type="GeneID" id="66117438"/>
<dbReference type="InterPro" id="IPR022703">
    <property type="entry name" value="DUF3533"/>
</dbReference>
<keyword evidence="2" id="KW-0472">Membrane</keyword>
<dbReference type="GO" id="GO:0016020">
    <property type="term" value="C:membrane"/>
    <property type="evidence" value="ECO:0007669"/>
    <property type="project" value="TreeGrafter"/>
</dbReference>
<feature type="transmembrane region" description="Helical" evidence="2">
    <location>
        <begin position="411"/>
        <end position="428"/>
    </location>
</feature>
<gene>
    <name evidence="4" type="ORF">KQ657_004064</name>
</gene>
<keyword evidence="2" id="KW-1133">Transmembrane helix</keyword>
<feature type="transmembrane region" description="Helical" evidence="2">
    <location>
        <begin position="198"/>
        <end position="217"/>
    </location>
</feature>
<reference evidence="4" key="1">
    <citation type="submission" date="2021-03" db="EMBL/GenBank/DDBJ databases">
        <authorList>
            <person name="Palmer J.M."/>
        </authorList>
    </citation>
    <scope>NUCLEOTIDE SEQUENCE</scope>
    <source>
        <strain evidence="4">ARV_011</strain>
    </source>
</reference>
<dbReference type="Proteomes" id="UP000790833">
    <property type="component" value="Unassembled WGS sequence"/>
</dbReference>